<keyword evidence="5 9" id="KW-0378">Hydrolase</keyword>
<dbReference type="InterPro" id="IPR044846">
    <property type="entry name" value="GH10"/>
</dbReference>
<dbReference type="SUPFAM" id="SSF57180">
    <property type="entry name" value="Cellulose-binding domain"/>
    <property type="match status" value="1"/>
</dbReference>
<evidence type="ECO:0000256" key="11">
    <source>
        <dbReference type="SAM" id="SignalP"/>
    </source>
</evidence>
<dbReference type="PANTHER" id="PTHR31490">
    <property type="entry name" value="GLYCOSYL HYDROLASE"/>
    <property type="match status" value="1"/>
</dbReference>
<gene>
    <name evidence="14" type="ORF">INT44_000186</name>
</gene>
<protein>
    <recommendedName>
        <fullName evidence="9">Beta-xylanase</fullName>
        <ecNumber evidence="9">3.2.1.8</ecNumber>
    </recommendedName>
</protein>
<name>A0A8H7PHH4_9FUNG</name>
<evidence type="ECO:0000256" key="1">
    <source>
        <dbReference type="ARBA" id="ARBA00000681"/>
    </source>
</evidence>
<dbReference type="OrthoDB" id="2365020at2759"/>
<evidence type="ECO:0000256" key="6">
    <source>
        <dbReference type="ARBA" id="ARBA00023277"/>
    </source>
</evidence>
<dbReference type="InterPro" id="IPR035971">
    <property type="entry name" value="CBD_sf"/>
</dbReference>
<dbReference type="GO" id="GO:0031176">
    <property type="term" value="F:endo-1,4-beta-xylanase activity"/>
    <property type="evidence" value="ECO:0007669"/>
    <property type="project" value="UniProtKB-EC"/>
</dbReference>
<feature type="signal peptide" evidence="11">
    <location>
        <begin position="1"/>
        <end position="18"/>
    </location>
</feature>
<organism evidence="14 15">
    <name type="scientific">Umbelopsis vinacea</name>
    <dbReference type="NCBI Taxonomy" id="44442"/>
    <lineage>
        <taxon>Eukaryota</taxon>
        <taxon>Fungi</taxon>
        <taxon>Fungi incertae sedis</taxon>
        <taxon>Mucoromycota</taxon>
        <taxon>Mucoromycotina</taxon>
        <taxon>Umbelopsidomycetes</taxon>
        <taxon>Umbelopsidales</taxon>
        <taxon>Umbelopsidaceae</taxon>
        <taxon>Umbelopsis</taxon>
    </lineage>
</organism>
<evidence type="ECO:0000256" key="2">
    <source>
        <dbReference type="ARBA" id="ARBA00007495"/>
    </source>
</evidence>
<reference evidence="14" key="1">
    <citation type="submission" date="2020-12" db="EMBL/GenBank/DDBJ databases">
        <title>Metabolic potential, ecology and presence of endohyphal bacteria is reflected in genomic diversity of Mucoromycotina.</title>
        <authorList>
            <person name="Muszewska A."/>
            <person name="Okrasinska A."/>
            <person name="Steczkiewicz K."/>
            <person name="Drgas O."/>
            <person name="Orlowska M."/>
            <person name="Perlinska-Lenart U."/>
            <person name="Aleksandrzak-Piekarczyk T."/>
            <person name="Szatraj K."/>
            <person name="Zielenkiewicz U."/>
            <person name="Pilsyk S."/>
            <person name="Malc E."/>
            <person name="Mieczkowski P."/>
            <person name="Kruszewska J.S."/>
            <person name="Biernat P."/>
            <person name="Pawlowska J."/>
        </authorList>
    </citation>
    <scope>NUCLEOTIDE SEQUENCE</scope>
    <source>
        <strain evidence="14">WA0000051536</strain>
    </source>
</reference>
<evidence type="ECO:0000256" key="10">
    <source>
        <dbReference type="SAM" id="MobiDB-lite"/>
    </source>
</evidence>
<dbReference type="SUPFAM" id="SSF51445">
    <property type="entry name" value="(Trans)glycosidases"/>
    <property type="match status" value="1"/>
</dbReference>
<dbReference type="SMART" id="SM00633">
    <property type="entry name" value="Glyco_10"/>
    <property type="match status" value="1"/>
</dbReference>
<keyword evidence="4 11" id="KW-0732">Signal</keyword>
<evidence type="ECO:0000313" key="14">
    <source>
        <dbReference type="EMBL" id="KAG2174072.1"/>
    </source>
</evidence>
<evidence type="ECO:0000256" key="4">
    <source>
        <dbReference type="ARBA" id="ARBA00022729"/>
    </source>
</evidence>
<dbReference type="InterPro" id="IPR018247">
    <property type="entry name" value="EF_Hand_1_Ca_BS"/>
</dbReference>
<evidence type="ECO:0000259" key="12">
    <source>
        <dbReference type="PROSITE" id="PS51164"/>
    </source>
</evidence>
<comment type="similarity">
    <text evidence="2 9">Belongs to the glycosyl hydrolase 10 (cellulase F) family.</text>
</comment>
<evidence type="ECO:0000313" key="15">
    <source>
        <dbReference type="Proteomes" id="UP000612746"/>
    </source>
</evidence>
<dbReference type="Pfam" id="PF00734">
    <property type="entry name" value="CBM_1"/>
    <property type="match status" value="1"/>
</dbReference>
<evidence type="ECO:0000259" key="13">
    <source>
        <dbReference type="PROSITE" id="PS51760"/>
    </source>
</evidence>
<dbReference type="PROSITE" id="PS51760">
    <property type="entry name" value="GH10_2"/>
    <property type="match status" value="1"/>
</dbReference>
<keyword evidence="3" id="KW-0858">Xylan degradation</keyword>
<comment type="caution">
    <text evidence="14">The sequence shown here is derived from an EMBL/GenBank/DDBJ whole genome shotgun (WGS) entry which is preliminary data.</text>
</comment>
<dbReference type="PRINTS" id="PR00134">
    <property type="entry name" value="GLHYDRLASE10"/>
</dbReference>
<dbReference type="PROSITE" id="PS00018">
    <property type="entry name" value="EF_HAND_1"/>
    <property type="match status" value="1"/>
</dbReference>
<dbReference type="Proteomes" id="UP000612746">
    <property type="component" value="Unassembled WGS sequence"/>
</dbReference>
<dbReference type="PROSITE" id="PS00562">
    <property type="entry name" value="CBM1_1"/>
    <property type="match status" value="1"/>
</dbReference>
<dbReference type="Pfam" id="PF00331">
    <property type="entry name" value="Glyco_hydro_10"/>
    <property type="match status" value="1"/>
</dbReference>
<dbReference type="EC" id="3.2.1.8" evidence="9"/>
<evidence type="ECO:0000256" key="9">
    <source>
        <dbReference type="RuleBase" id="RU361174"/>
    </source>
</evidence>
<dbReference type="Gene3D" id="3.20.20.80">
    <property type="entry name" value="Glycosidases"/>
    <property type="match status" value="1"/>
</dbReference>
<dbReference type="InterPro" id="IPR001000">
    <property type="entry name" value="GH10_dom"/>
</dbReference>
<keyword evidence="7 9" id="KW-0326">Glycosidase</keyword>
<proteinExistence type="inferred from homology"/>
<dbReference type="EMBL" id="JAEPRA010000017">
    <property type="protein sequence ID" value="KAG2174072.1"/>
    <property type="molecule type" value="Genomic_DNA"/>
</dbReference>
<dbReference type="PROSITE" id="PS51164">
    <property type="entry name" value="CBM1_2"/>
    <property type="match status" value="1"/>
</dbReference>
<dbReference type="GO" id="GO:0005576">
    <property type="term" value="C:extracellular region"/>
    <property type="evidence" value="ECO:0007669"/>
    <property type="project" value="InterPro"/>
</dbReference>
<evidence type="ECO:0000256" key="5">
    <source>
        <dbReference type="ARBA" id="ARBA00022801"/>
    </source>
</evidence>
<feature type="chain" id="PRO_5034032577" description="Beta-xylanase" evidence="11">
    <location>
        <begin position="19"/>
        <end position="444"/>
    </location>
</feature>
<comment type="catalytic activity">
    <reaction evidence="1 9">
        <text>Endohydrolysis of (1-&gt;4)-beta-D-xylosidic linkages in xylans.</text>
        <dbReference type="EC" id="3.2.1.8"/>
    </reaction>
</comment>
<dbReference type="SMART" id="SM00236">
    <property type="entry name" value="fCBD"/>
    <property type="match status" value="1"/>
</dbReference>
<dbReference type="InterPro" id="IPR000254">
    <property type="entry name" value="CBD"/>
</dbReference>
<evidence type="ECO:0000256" key="3">
    <source>
        <dbReference type="ARBA" id="ARBA00022651"/>
    </source>
</evidence>
<accession>A0A8H7PHH4</accession>
<keyword evidence="8 9" id="KW-0624">Polysaccharide degradation</keyword>
<dbReference type="InterPro" id="IPR017853">
    <property type="entry name" value="GH"/>
</dbReference>
<evidence type="ECO:0000256" key="7">
    <source>
        <dbReference type="ARBA" id="ARBA00023295"/>
    </source>
</evidence>
<dbReference type="GO" id="GO:0045493">
    <property type="term" value="P:xylan catabolic process"/>
    <property type="evidence" value="ECO:0007669"/>
    <property type="project" value="UniProtKB-KW"/>
</dbReference>
<feature type="domain" description="CBM1" evidence="12">
    <location>
        <begin position="409"/>
        <end position="444"/>
    </location>
</feature>
<keyword evidence="6 9" id="KW-0119">Carbohydrate metabolism</keyword>
<sequence length="444" mass="47282">MKSITVLSPLAFAILASGYTLYSDTTTVNLNASLASFAPSGLYIGAAISDQSASDPATDSALLVRKDYNMYVAENNCKWAATEPSQGTFSYSGCDAALNFAKSVGATFRANLCWGSSNPSWLDGGNFSGTQLSSILTNHIKNVAGYYAGKVYGWGMSTSHYVVNEAVADDGSSTPNLKASVWYPTLPNYIDVAFQAARAADPKAKLFYNDYSAEACGQAKADAVYALVKDLKTRGIPIDGVGLQMHINTNATGYITRSTVGCNIKRLGALGLEVHITEMDVRCRAGNGDTCDQRLKAYVYQTVLLACLDNPGVCKGFLTWGYTDKYTWLSTFQNPDNVDPAPLLNDKNGNQVVAWNEFQAVLKSFTGATTTTSATTTTTTSSSKTTTSKTTTQPTTTTTTTATSTATGACATMWGQCGGLQFTGPKCCSSGTCKYQNDYYSQCL</sequence>
<feature type="region of interest" description="Disordered" evidence="10">
    <location>
        <begin position="372"/>
        <end position="401"/>
    </location>
</feature>
<evidence type="ECO:0000256" key="8">
    <source>
        <dbReference type="ARBA" id="ARBA00023326"/>
    </source>
</evidence>
<feature type="domain" description="GH10" evidence="13">
    <location>
        <begin position="24"/>
        <end position="364"/>
    </location>
</feature>
<keyword evidence="15" id="KW-1185">Reference proteome</keyword>
<dbReference type="GO" id="GO:0030248">
    <property type="term" value="F:cellulose binding"/>
    <property type="evidence" value="ECO:0007669"/>
    <property type="project" value="InterPro"/>
</dbReference>
<dbReference type="PANTHER" id="PTHR31490:SF88">
    <property type="entry name" value="BETA-XYLANASE"/>
    <property type="match status" value="1"/>
</dbReference>
<dbReference type="AlphaFoldDB" id="A0A8H7PHH4"/>